<dbReference type="Proteomes" id="UP000313359">
    <property type="component" value="Unassembled WGS sequence"/>
</dbReference>
<proteinExistence type="predicted"/>
<dbReference type="AlphaFoldDB" id="A0A5C2RYF9"/>
<protein>
    <submittedName>
        <fullName evidence="2">Alpha/beta-hydrolase</fullName>
    </submittedName>
</protein>
<dbReference type="InterPro" id="IPR029058">
    <property type="entry name" value="AB_hydrolase_fold"/>
</dbReference>
<dbReference type="Gene3D" id="3.40.50.1820">
    <property type="entry name" value="alpha/beta hydrolase"/>
    <property type="match status" value="1"/>
</dbReference>
<dbReference type="EMBL" id="ML122290">
    <property type="protein sequence ID" value="RPD56101.1"/>
    <property type="molecule type" value="Genomic_DNA"/>
</dbReference>
<feature type="compositionally biased region" description="Low complexity" evidence="1">
    <location>
        <begin position="403"/>
        <end position="412"/>
    </location>
</feature>
<organism evidence="2 3">
    <name type="scientific">Lentinus tigrinus ALCF2SS1-6</name>
    <dbReference type="NCBI Taxonomy" id="1328759"/>
    <lineage>
        <taxon>Eukaryota</taxon>
        <taxon>Fungi</taxon>
        <taxon>Dikarya</taxon>
        <taxon>Basidiomycota</taxon>
        <taxon>Agaricomycotina</taxon>
        <taxon>Agaricomycetes</taxon>
        <taxon>Polyporales</taxon>
        <taxon>Polyporaceae</taxon>
        <taxon>Lentinus</taxon>
    </lineage>
</organism>
<feature type="region of interest" description="Disordered" evidence="1">
    <location>
        <begin position="403"/>
        <end position="441"/>
    </location>
</feature>
<sequence>MNNPALYDPLRTPRYPIVLCHGLYGFDVRGPSSFPILQQHYWSNVLNVLRKKVGAEVLVTGVPSTGSVSSRAENLDKFLREKAYSRGVNFLAHSMGGLDCRHLITHLKPQDYTPLSLTTVATPHRGSPFMDWCRQYIGLGRYEENPSKPRPGNSESSPEHTGERSSEKQASSSIRSLLSITSLPSSFTTLLISLLDSPAYANLTSTYLNTIFNPNTPDDPSVKYFSVAGRTSSMNIWHPLWLPKMVLDGFEERERARLLEEGHPLADMESQWGNDGLVTVQSACWGEFLGVLEGCDHWELRGARGLDVDLPSIPGTDSWNFADWGKFVRAWKKEEKEAARSAGAGISEQEHALATAGAGMEEMERDERDPRRRRDRASMNADEVVRNSTDKVSAVFDWIVESAPSPLAPESSTQTEQQDRSRDSKKEMQREQVIKPAERSDLATKMDLERFYVSLCKKLYEEGL</sequence>
<feature type="region of interest" description="Disordered" evidence="1">
    <location>
        <begin position="143"/>
        <end position="170"/>
    </location>
</feature>
<gene>
    <name evidence="2" type="ORF">L227DRAFT_532223</name>
</gene>
<reference evidence="2" key="1">
    <citation type="journal article" date="2018" name="Genome Biol. Evol.">
        <title>Genomics and development of Lentinus tigrinus, a white-rot wood-decaying mushroom with dimorphic fruiting bodies.</title>
        <authorList>
            <person name="Wu B."/>
            <person name="Xu Z."/>
            <person name="Knudson A."/>
            <person name="Carlson A."/>
            <person name="Chen N."/>
            <person name="Kovaka S."/>
            <person name="LaButti K."/>
            <person name="Lipzen A."/>
            <person name="Pennachio C."/>
            <person name="Riley R."/>
            <person name="Schakwitz W."/>
            <person name="Umezawa K."/>
            <person name="Ohm R.A."/>
            <person name="Grigoriev I.V."/>
            <person name="Nagy L.G."/>
            <person name="Gibbons J."/>
            <person name="Hibbett D."/>
        </authorList>
    </citation>
    <scope>NUCLEOTIDE SEQUENCE [LARGE SCALE GENOMIC DNA]</scope>
    <source>
        <strain evidence="2">ALCF2SS1-6</strain>
    </source>
</reference>
<evidence type="ECO:0000256" key="1">
    <source>
        <dbReference type="SAM" id="MobiDB-lite"/>
    </source>
</evidence>
<dbReference type="STRING" id="1328759.A0A5C2RYF9"/>
<dbReference type="SUPFAM" id="SSF53474">
    <property type="entry name" value="alpha/beta-Hydrolases"/>
    <property type="match status" value="1"/>
</dbReference>
<feature type="compositionally biased region" description="Basic and acidic residues" evidence="1">
    <location>
        <begin position="417"/>
        <end position="441"/>
    </location>
</feature>
<accession>A0A5C2RYF9</accession>
<keyword evidence="3" id="KW-1185">Reference proteome</keyword>
<evidence type="ECO:0000313" key="3">
    <source>
        <dbReference type="Proteomes" id="UP000313359"/>
    </source>
</evidence>
<evidence type="ECO:0000313" key="2">
    <source>
        <dbReference type="EMBL" id="RPD56101.1"/>
    </source>
</evidence>
<feature type="compositionally biased region" description="Basic and acidic residues" evidence="1">
    <location>
        <begin position="157"/>
        <end position="167"/>
    </location>
</feature>
<feature type="region of interest" description="Disordered" evidence="1">
    <location>
        <begin position="340"/>
        <end position="385"/>
    </location>
</feature>
<keyword evidence="2" id="KW-0378">Hydrolase</keyword>
<dbReference type="OrthoDB" id="5592486at2759"/>
<dbReference type="GO" id="GO:0016787">
    <property type="term" value="F:hydrolase activity"/>
    <property type="evidence" value="ECO:0007669"/>
    <property type="project" value="UniProtKB-KW"/>
</dbReference>
<dbReference type="PANTHER" id="PTHR11440">
    <property type="entry name" value="LECITHIN-CHOLESTEROL ACYLTRANSFERASE-RELATED"/>
    <property type="match status" value="1"/>
</dbReference>
<name>A0A5C2RYF9_9APHY</name>